<name>A0ABR2RBI2_9ROSI</name>
<reference evidence="1 2" key="1">
    <citation type="journal article" date="2024" name="G3 (Bethesda)">
        <title>Genome assembly of Hibiscus sabdariffa L. provides insights into metabolisms of medicinal natural products.</title>
        <authorList>
            <person name="Kim T."/>
        </authorList>
    </citation>
    <scope>NUCLEOTIDE SEQUENCE [LARGE SCALE GENOMIC DNA]</scope>
    <source>
        <strain evidence="1">TK-2024</strain>
        <tissue evidence="1">Old leaves</tissue>
    </source>
</reference>
<organism evidence="1 2">
    <name type="scientific">Hibiscus sabdariffa</name>
    <name type="common">roselle</name>
    <dbReference type="NCBI Taxonomy" id="183260"/>
    <lineage>
        <taxon>Eukaryota</taxon>
        <taxon>Viridiplantae</taxon>
        <taxon>Streptophyta</taxon>
        <taxon>Embryophyta</taxon>
        <taxon>Tracheophyta</taxon>
        <taxon>Spermatophyta</taxon>
        <taxon>Magnoliopsida</taxon>
        <taxon>eudicotyledons</taxon>
        <taxon>Gunneridae</taxon>
        <taxon>Pentapetalae</taxon>
        <taxon>rosids</taxon>
        <taxon>malvids</taxon>
        <taxon>Malvales</taxon>
        <taxon>Malvaceae</taxon>
        <taxon>Malvoideae</taxon>
        <taxon>Hibiscus</taxon>
    </lineage>
</organism>
<accession>A0ABR2RBI2</accession>
<sequence>MARFSSSGLIGCWSEKHELTRGMGCGPRLAHRKQIQCLACIGSTLSQGTEAGRAEIRFIGKCSDRWNRLGRR</sequence>
<proteinExistence type="predicted"/>
<comment type="caution">
    <text evidence="1">The sequence shown here is derived from an EMBL/GenBank/DDBJ whole genome shotgun (WGS) entry which is preliminary data.</text>
</comment>
<gene>
    <name evidence="1" type="ORF">V6N11_036545</name>
</gene>
<dbReference type="Proteomes" id="UP001396334">
    <property type="component" value="Unassembled WGS sequence"/>
</dbReference>
<evidence type="ECO:0000313" key="2">
    <source>
        <dbReference type="Proteomes" id="UP001396334"/>
    </source>
</evidence>
<keyword evidence="2" id="KW-1185">Reference proteome</keyword>
<evidence type="ECO:0000313" key="1">
    <source>
        <dbReference type="EMBL" id="KAK9010027.1"/>
    </source>
</evidence>
<protein>
    <submittedName>
        <fullName evidence="1">Uncharacterized protein</fullName>
    </submittedName>
</protein>
<dbReference type="EMBL" id="JBBPBN010000024">
    <property type="protein sequence ID" value="KAK9010027.1"/>
    <property type="molecule type" value="Genomic_DNA"/>
</dbReference>